<protein>
    <submittedName>
        <fullName evidence="2">Class I SAM-dependent methyltransferase</fullName>
    </submittedName>
</protein>
<evidence type="ECO:0000259" key="1">
    <source>
        <dbReference type="Pfam" id="PF13649"/>
    </source>
</evidence>
<dbReference type="GO" id="GO:0032259">
    <property type="term" value="P:methylation"/>
    <property type="evidence" value="ECO:0007669"/>
    <property type="project" value="UniProtKB-KW"/>
</dbReference>
<dbReference type="InterPro" id="IPR029063">
    <property type="entry name" value="SAM-dependent_MTases_sf"/>
</dbReference>
<dbReference type="CDD" id="cd02440">
    <property type="entry name" value="AdoMet_MTases"/>
    <property type="match status" value="1"/>
</dbReference>
<sequence>MHRGYQHGKVDDGAPGAIRHARTYELLSAIVFTGSRRRIFGRLVDLAEIIVEDEVLDIGCGPGYLTALAASTGRRSVGVDASEQMVTEARRRRTSANCSFVLGKAEALDLPDASFDVVLSSLAIHHIPEDARIRAFGEMFRVLRPGGRVLVADFQPPKGHLARHLVGAIAGESMRDNPVERIAPMLGDAGFDLGATTRVSWFLHCVRANKPGDAE</sequence>
<keyword evidence="2" id="KW-0489">Methyltransferase</keyword>
<name>A0A7C9RS84_9PSEU</name>
<dbReference type="Pfam" id="PF13649">
    <property type="entry name" value="Methyltransf_25"/>
    <property type="match status" value="1"/>
</dbReference>
<dbReference type="GO" id="GO:0008168">
    <property type="term" value="F:methyltransferase activity"/>
    <property type="evidence" value="ECO:0007669"/>
    <property type="project" value="UniProtKB-KW"/>
</dbReference>
<dbReference type="AlphaFoldDB" id="A0A7C9RS84"/>
<dbReference type="Proteomes" id="UP000481360">
    <property type="component" value="Unassembled WGS sequence"/>
</dbReference>
<comment type="caution">
    <text evidence="2">The sequence shown here is derived from an EMBL/GenBank/DDBJ whole genome shotgun (WGS) entry which is preliminary data.</text>
</comment>
<evidence type="ECO:0000313" key="2">
    <source>
        <dbReference type="EMBL" id="NGY61287.1"/>
    </source>
</evidence>
<proteinExistence type="predicted"/>
<dbReference type="PANTHER" id="PTHR42912">
    <property type="entry name" value="METHYLTRANSFERASE"/>
    <property type="match status" value="1"/>
</dbReference>
<dbReference type="InterPro" id="IPR050508">
    <property type="entry name" value="Methyltransf_Superfamily"/>
</dbReference>
<organism evidence="2 3">
    <name type="scientific">Lentzea alba</name>
    <dbReference type="NCBI Taxonomy" id="2714351"/>
    <lineage>
        <taxon>Bacteria</taxon>
        <taxon>Bacillati</taxon>
        <taxon>Actinomycetota</taxon>
        <taxon>Actinomycetes</taxon>
        <taxon>Pseudonocardiales</taxon>
        <taxon>Pseudonocardiaceae</taxon>
        <taxon>Lentzea</taxon>
    </lineage>
</organism>
<dbReference type="SUPFAM" id="SSF53335">
    <property type="entry name" value="S-adenosyl-L-methionine-dependent methyltransferases"/>
    <property type="match status" value="1"/>
</dbReference>
<feature type="domain" description="Methyltransferase" evidence="1">
    <location>
        <begin position="55"/>
        <end position="147"/>
    </location>
</feature>
<accession>A0A7C9RS84</accession>
<keyword evidence="3" id="KW-1185">Reference proteome</keyword>
<evidence type="ECO:0000313" key="3">
    <source>
        <dbReference type="Proteomes" id="UP000481360"/>
    </source>
</evidence>
<dbReference type="EMBL" id="JAAMPJ010000005">
    <property type="protein sequence ID" value="NGY61287.1"/>
    <property type="molecule type" value="Genomic_DNA"/>
</dbReference>
<reference evidence="2 3" key="1">
    <citation type="submission" date="2020-03" db="EMBL/GenBank/DDBJ databases">
        <title>Isolation and identification of active actinomycetes.</title>
        <authorList>
            <person name="Sun X."/>
        </authorList>
    </citation>
    <scope>NUCLEOTIDE SEQUENCE [LARGE SCALE GENOMIC DNA]</scope>
    <source>
        <strain evidence="2 3">NEAU-D13</strain>
    </source>
</reference>
<dbReference type="InterPro" id="IPR041698">
    <property type="entry name" value="Methyltransf_25"/>
</dbReference>
<gene>
    <name evidence="2" type="ORF">G7043_20385</name>
</gene>
<dbReference type="Gene3D" id="3.40.50.150">
    <property type="entry name" value="Vaccinia Virus protein VP39"/>
    <property type="match status" value="1"/>
</dbReference>
<dbReference type="RefSeq" id="WP_166047626.1">
    <property type="nucleotide sequence ID" value="NZ_JAAMPJ010000005.1"/>
</dbReference>
<dbReference type="PANTHER" id="PTHR42912:SF93">
    <property type="entry name" value="N6-ADENOSINE-METHYLTRANSFERASE TMT1A"/>
    <property type="match status" value="1"/>
</dbReference>
<keyword evidence="2" id="KW-0808">Transferase</keyword>